<dbReference type="Gene3D" id="2.115.10.20">
    <property type="entry name" value="Glycosyl hydrolase domain, family 43"/>
    <property type="match status" value="1"/>
</dbReference>
<dbReference type="InterPro" id="IPR023296">
    <property type="entry name" value="Glyco_hydro_beta-prop_sf"/>
</dbReference>
<dbReference type="CDD" id="cd08996">
    <property type="entry name" value="GH32_FFase"/>
    <property type="match status" value="1"/>
</dbReference>
<dbReference type="InterPro" id="IPR013148">
    <property type="entry name" value="Glyco_hydro_32_N"/>
</dbReference>
<evidence type="ECO:0000256" key="2">
    <source>
        <dbReference type="ARBA" id="ARBA00012758"/>
    </source>
</evidence>
<keyword evidence="3 6" id="KW-0378">Hydrolase</keyword>
<protein>
    <recommendedName>
        <fullName evidence="2">beta-fructofuranosidase</fullName>
        <ecNumber evidence="2">3.2.1.26</ecNumber>
    </recommendedName>
</protein>
<dbReference type="EC" id="3.2.1.26" evidence="2"/>
<dbReference type="AlphaFoldDB" id="A0A7K3WCQ3"/>
<proteinExistence type="inferred from homology"/>
<evidence type="ECO:0000313" key="7">
    <source>
        <dbReference type="Proteomes" id="UP000470470"/>
    </source>
</evidence>
<sequence length="447" mass="47673">MRPGFHVTPQSGWINDPLGVTWHEGPTGGRYEMFVQYNPAAPEWSPACGWGQMSSPDLVRWEWVGVALTPGPDEVGCWSGAVVVDDDGAPSIFYTRVAGESLDVGSVVRARGDRDWSTWVVDPGEPVVAGPPDGLPFTQFRDPAVRRDGDGWSMVIGGGLTDGRGTALSWSSPDLSTWTFDGVLAERPTTETDPVWTGSVWECVQLFPLEDRWVLLLSVWHDGLAQYVACSVGDLHDGRFQPSTWQRFTANDALYATTSFLDDQRRRSAVSWVRESAAPGPAWAGALSLPVLLGLDGDRVTIDPHPDVDTLRSGLVADLGPTEVDVEPVVLGPFDPFLDIGIATRAGAGGLRLTVLADGVEVLVLASGDGQRGLTVGRPGRPDERLPDAGDHLRLLLDAGLAEVFSGGDTAAVRVDVAGPVALRVSAPGGAASLQGLTVHTMERFRA</sequence>
<dbReference type="GO" id="GO:0004564">
    <property type="term" value="F:beta-fructofuranosidase activity"/>
    <property type="evidence" value="ECO:0007669"/>
    <property type="project" value="UniProtKB-EC"/>
</dbReference>
<dbReference type="SMART" id="SM00640">
    <property type="entry name" value="Glyco_32"/>
    <property type="match status" value="1"/>
</dbReference>
<organism evidence="6 7">
    <name type="scientific">Goekera deserti</name>
    <dbReference type="NCBI Taxonomy" id="2497753"/>
    <lineage>
        <taxon>Bacteria</taxon>
        <taxon>Bacillati</taxon>
        <taxon>Actinomycetota</taxon>
        <taxon>Actinomycetes</taxon>
        <taxon>Geodermatophilales</taxon>
        <taxon>Geodermatophilaceae</taxon>
        <taxon>Goekera</taxon>
    </lineage>
</organism>
<dbReference type="InterPro" id="IPR001362">
    <property type="entry name" value="Glyco_hydro_32"/>
</dbReference>
<dbReference type="EMBL" id="JAAGWK010000009">
    <property type="protein sequence ID" value="NEL53729.1"/>
    <property type="molecule type" value="Genomic_DNA"/>
</dbReference>
<comment type="caution">
    <text evidence="6">The sequence shown here is derived from an EMBL/GenBank/DDBJ whole genome shotgun (WGS) entry which is preliminary data.</text>
</comment>
<accession>A0A7K3WCQ3</accession>
<evidence type="ECO:0000256" key="3">
    <source>
        <dbReference type="ARBA" id="ARBA00022801"/>
    </source>
</evidence>
<comment type="similarity">
    <text evidence="1">Belongs to the glycosyl hydrolase 32 family.</text>
</comment>
<evidence type="ECO:0000256" key="1">
    <source>
        <dbReference type="ARBA" id="ARBA00009902"/>
    </source>
</evidence>
<dbReference type="Pfam" id="PF00251">
    <property type="entry name" value="Glyco_hydro_32N"/>
    <property type="match status" value="1"/>
</dbReference>
<dbReference type="Proteomes" id="UP000470470">
    <property type="component" value="Unassembled WGS sequence"/>
</dbReference>
<evidence type="ECO:0000256" key="4">
    <source>
        <dbReference type="ARBA" id="ARBA00023295"/>
    </source>
</evidence>
<evidence type="ECO:0000313" key="6">
    <source>
        <dbReference type="EMBL" id="NEL53729.1"/>
    </source>
</evidence>
<dbReference type="GO" id="GO:0005975">
    <property type="term" value="P:carbohydrate metabolic process"/>
    <property type="evidence" value="ECO:0007669"/>
    <property type="project" value="InterPro"/>
</dbReference>
<keyword evidence="7" id="KW-1185">Reference proteome</keyword>
<dbReference type="PANTHER" id="PTHR43101:SF1">
    <property type="entry name" value="BETA-FRUCTOSIDASE"/>
    <property type="match status" value="1"/>
</dbReference>
<dbReference type="RefSeq" id="WP_162392653.1">
    <property type="nucleotide sequence ID" value="NZ_JAABOZ010000002.1"/>
</dbReference>
<dbReference type="InterPro" id="IPR051214">
    <property type="entry name" value="GH32_Enzymes"/>
</dbReference>
<gene>
    <name evidence="6" type="ORF">G1H19_06900</name>
</gene>
<dbReference type="PANTHER" id="PTHR43101">
    <property type="entry name" value="BETA-FRUCTOSIDASE"/>
    <property type="match status" value="1"/>
</dbReference>
<feature type="domain" description="Glycosyl hydrolase family 32 N-terminal" evidence="5">
    <location>
        <begin position="6"/>
        <end position="297"/>
    </location>
</feature>
<reference evidence="6 7" key="1">
    <citation type="submission" date="2020-02" db="EMBL/GenBank/DDBJ databases">
        <title>The whole genome sequence of CPCC 205119.</title>
        <authorList>
            <person name="Jiang Z."/>
        </authorList>
    </citation>
    <scope>NUCLEOTIDE SEQUENCE [LARGE SCALE GENOMIC DNA]</scope>
    <source>
        <strain evidence="6 7">CPCC 205119</strain>
    </source>
</reference>
<keyword evidence="4" id="KW-0326">Glycosidase</keyword>
<evidence type="ECO:0000259" key="5">
    <source>
        <dbReference type="Pfam" id="PF00251"/>
    </source>
</evidence>
<name>A0A7K3WCQ3_9ACTN</name>
<dbReference type="SUPFAM" id="SSF75005">
    <property type="entry name" value="Arabinanase/levansucrase/invertase"/>
    <property type="match status" value="1"/>
</dbReference>